<sequence>MNTESEATQSYSTNKLTIPYKKREPSPEKKTRLSFNRTWVQIGQLYHSPTFKIKMKNLFLLAICTALLSLNTVFAQEETTEETGTLTLSGSVDAYFRTNLNAPNKGEGFQAPASSFANLPGFSLGMANVIATYEGKKVGAVIDLVFGPRGEDAVFGSPLYAGGMAGSSQIVNQLYVYWNVSDKVTLTMGNFNTFLGYEVISPTANFNYSTSYMFSYGPFSHTGLKANFQLSDKFSFLAAVMNPTDMTEFNLNGTYTLGAQLGYSTDAGNTYLNFVYGDQDGRLTDNGGLISGESSLGKTFQVDLTTGFNLSDVMYLGVNTTYNTSASGEVYTGSDIQEIGGDGAGFYGFAGYLQAKPTEKFGIGFRGEYFSVFNSGLEGVVGLDESGKGSVFAGTLSGNIKVGSNLTLIPELRVDSMKEEFFVNKDLNGSKGLASFLLAAVFAF</sequence>
<accession>A0A142ESF7</accession>
<feature type="compositionally biased region" description="Polar residues" evidence="1">
    <location>
        <begin position="1"/>
        <end position="16"/>
    </location>
</feature>
<dbReference type="InterPro" id="IPR011486">
    <property type="entry name" value="BBP2"/>
</dbReference>
<reference evidence="3" key="1">
    <citation type="submission" date="2015-09" db="EMBL/GenBank/DDBJ databases">
        <title>Complete sequence of Algoriphagus sp. M8-2.</title>
        <authorList>
            <person name="Shintani M."/>
        </authorList>
    </citation>
    <scope>NUCLEOTIDE SEQUENCE [LARGE SCALE GENOMIC DNA]</scope>
    <source>
        <strain evidence="3">M8-2</strain>
    </source>
</reference>
<dbReference type="SUPFAM" id="SSF56935">
    <property type="entry name" value="Porins"/>
    <property type="match status" value="1"/>
</dbReference>
<gene>
    <name evidence="2" type="ORF">AO498_16545</name>
</gene>
<evidence type="ECO:0008006" key="4">
    <source>
        <dbReference type="Google" id="ProtNLM"/>
    </source>
</evidence>
<proteinExistence type="predicted"/>
<dbReference type="EMBL" id="CP012836">
    <property type="protein sequence ID" value="AMQ58062.1"/>
    <property type="molecule type" value="Genomic_DNA"/>
</dbReference>
<keyword evidence="3" id="KW-1185">Reference proteome</keyword>
<dbReference type="Proteomes" id="UP000073816">
    <property type="component" value="Chromosome"/>
</dbReference>
<name>A0A142ESF7_9BACT</name>
<evidence type="ECO:0000313" key="2">
    <source>
        <dbReference type="EMBL" id="AMQ58062.1"/>
    </source>
</evidence>
<evidence type="ECO:0000256" key="1">
    <source>
        <dbReference type="SAM" id="MobiDB-lite"/>
    </source>
</evidence>
<dbReference type="Pfam" id="PF07642">
    <property type="entry name" value="BBP2"/>
    <property type="match status" value="1"/>
</dbReference>
<reference evidence="2 3" key="2">
    <citation type="journal article" date="2016" name="Genome Announc.">
        <title>Complete Genome Sequence of Algoriphagus sp. Strain M8-2, Isolated from a Brackish Lake.</title>
        <authorList>
            <person name="Muraguchi Y."/>
            <person name="Kushimoto K."/>
            <person name="Ohtsubo Y."/>
            <person name="Suzuki T."/>
            <person name="Dohra H."/>
            <person name="Kimbara K."/>
            <person name="Shintani M."/>
        </authorList>
    </citation>
    <scope>NUCLEOTIDE SEQUENCE [LARGE SCALE GENOMIC DNA]</scope>
    <source>
        <strain evidence="2 3">M8-2</strain>
    </source>
</reference>
<dbReference type="AlphaFoldDB" id="A0A142ESF7"/>
<dbReference type="KEGG" id="alm:AO498_16545"/>
<evidence type="ECO:0000313" key="3">
    <source>
        <dbReference type="Proteomes" id="UP000073816"/>
    </source>
</evidence>
<dbReference type="STRING" id="1727163.AO498_16545"/>
<dbReference type="PATRIC" id="fig|1727163.4.peg.3471"/>
<organism evidence="2 3">
    <name type="scientific">Algoriphagus sanaruensis</name>
    <dbReference type="NCBI Taxonomy" id="1727163"/>
    <lineage>
        <taxon>Bacteria</taxon>
        <taxon>Pseudomonadati</taxon>
        <taxon>Bacteroidota</taxon>
        <taxon>Cytophagia</taxon>
        <taxon>Cytophagales</taxon>
        <taxon>Cyclobacteriaceae</taxon>
        <taxon>Algoriphagus</taxon>
    </lineage>
</organism>
<protein>
    <recommendedName>
        <fullName evidence="4">Porin</fullName>
    </recommendedName>
</protein>
<feature type="region of interest" description="Disordered" evidence="1">
    <location>
        <begin position="1"/>
        <end position="29"/>
    </location>
</feature>